<organism evidence="2 3">
    <name type="scientific">Berkelbacteria bacterium GW2011_GWE1_39_12</name>
    <dbReference type="NCBI Taxonomy" id="1618337"/>
    <lineage>
        <taxon>Bacteria</taxon>
        <taxon>Candidatus Berkelbacteria</taxon>
    </lineage>
</organism>
<dbReference type="AlphaFoldDB" id="A0A0G4B4K1"/>
<evidence type="ECO:0000256" key="1">
    <source>
        <dbReference type="SAM" id="Phobius"/>
    </source>
</evidence>
<keyword evidence="1" id="KW-0812">Transmembrane</keyword>
<proteinExistence type="predicted"/>
<gene>
    <name evidence="2" type="ORF">UT28_C0001G0523</name>
</gene>
<dbReference type="KEGG" id="bbgw:UT28_C0001G0523"/>
<dbReference type="EMBL" id="CP011213">
    <property type="protein sequence ID" value="AKM82328.1"/>
    <property type="molecule type" value="Genomic_DNA"/>
</dbReference>
<keyword evidence="1" id="KW-0472">Membrane</keyword>
<dbReference type="Proteomes" id="UP000035648">
    <property type="component" value="Chromosome"/>
</dbReference>
<accession>A0A0G4B4K1</accession>
<sequence>MATKIVEVDEAELESTVLTLCGLFPAGIPISAIISALARRNIQVESDEIVCLIEKLIRFERLRLKAIDNLLVVKLNV</sequence>
<feature type="transmembrane region" description="Helical" evidence="1">
    <location>
        <begin position="17"/>
        <end position="38"/>
    </location>
</feature>
<evidence type="ECO:0000313" key="2">
    <source>
        <dbReference type="EMBL" id="AKM82328.1"/>
    </source>
</evidence>
<dbReference type="STRING" id="1618337.UT28_C0001G0523"/>
<reference evidence="2 3" key="1">
    <citation type="journal article" date="2015" name="Nature">
        <title>rRNA introns, odd ribosomes, and small enigmatic genomes across a large radiation of phyla.</title>
        <authorList>
            <person name="Brown C.T."/>
            <person name="Hug L.A."/>
            <person name="Thomas B.C."/>
            <person name="Sharon I."/>
            <person name="Castelle C.J."/>
            <person name="Singh A."/>
            <person name="Wilkins M.J."/>
            <person name="Williams K.H."/>
            <person name="Banfield J.F."/>
        </authorList>
    </citation>
    <scope>NUCLEOTIDE SEQUENCE [LARGE SCALE GENOMIC DNA]</scope>
</reference>
<evidence type="ECO:0000313" key="3">
    <source>
        <dbReference type="Proteomes" id="UP000035648"/>
    </source>
</evidence>
<protein>
    <submittedName>
        <fullName evidence="2">Uncharacterized protein</fullName>
    </submittedName>
</protein>
<name>A0A0G4B4K1_9BACT</name>
<keyword evidence="1" id="KW-1133">Transmembrane helix</keyword>